<reference evidence="2" key="1">
    <citation type="submission" date="2020-11" db="EMBL/GenBank/DDBJ databases">
        <authorList>
            <consortium name="DOE Joint Genome Institute"/>
            <person name="Ahrendt S."/>
            <person name="Riley R."/>
            <person name="Andreopoulos W."/>
            <person name="Labutti K."/>
            <person name="Pangilinan J."/>
            <person name="Ruiz-Duenas F.J."/>
            <person name="Barrasa J.M."/>
            <person name="Sanchez-Garcia M."/>
            <person name="Camarero S."/>
            <person name="Miyauchi S."/>
            <person name="Serrano A."/>
            <person name="Linde D."/>
            <person name="Babiker R."/>
            <person name="Drula E."/>
            <person name="Ayuso-Fernandez I."/>
            <person name="Pacheco R."/>
            <person name="Padilla G."/>
            <person name="Ferreira P."/>
            <person name="Barriuso J."/>
            <person name="Kellner H."/>
            <person name="Castanera R."/>
            <person name="Alfaro M."/>
            <person name="Ramirez L."/>
            <person name="Pisabarro A.G."/>
            <person name="Kuo A."/>
            <person name="Tritt A."/>
            <person name="Lipzen A."/>
            <person name="He G."/>
            <person name="Yan M."/>
            <person name="Ng V."/>
            <person name="Cullen D."/>
            <person name="Martin F."/>
            <person name="Rosso M.-N."/>
            <person name="Henrissat B."/>
            <person name="Hibbett D."/>
            <person name="Martinez A.T."/>
            <person name="Grigoriev I.V."/>
        </authorList>
    </citation>
    <scope>NUCLEOTIDE SEQUENCE</scope>
    <source>
        <strain evidence="2">AH 40177</strain>
    </source>
</reference>
<dbReference type="EMBL" id="JADNRY010000042">
    <property type="protein sequence ID" value="KAF9070247.1"/>
    <property type="molecule type" value="Genomic_DNA"/>
</dbReference>
<evidence type="ECO:0000313" key="2">
    <source>
        <dbReference type="EMBL" id="KAF9070247.1"/>
    </source>
</evidence>
<evidence type="ECO:0000313" key="3">
    <source>
        <dbReference type="Proteomes" id="UP000772434"/>
    </source>
</evidence>
<dbReference type="AlphaFoldDB" id="A0A9P5U8T1"/>
<gene>
    <name evidence="2" type="ORF">BDP27DRAFT_1420129</name>
</gene>
<evidence type="ECO:0000256" key="1">
    <source>
        <dbReference type="SAM" id="Phobius"/>
    </source>
</evidence>
<feature type="transmembrane region" description="Helical" evidence="1">
    <location>
        <begin position="269"/>
        <end position="288"/>
    </location>
</feature>
<keyword evidence="3" id="KW-1185">Reference proteome</keyword>
<keyword evidence="1" id="KW-0472">Membrane</keyword>
<feature type="transmembrane region" description="Helical" evidence="1">
    <location>
        <begin position="144"/>
        <end position="164"/>
    </location>
</feature>
<sequence>MDLQEAQEIAFVGLALFQNCVRTILFCAFYGIYCLLFITGLYISSWKRITGWSKNTMLCLLVATFLIVTLYSSANLAINMVFLQDEVISPAPEGATVGQAVQEAVSQPLLEVGAQISNWTSSLIILIGDIIIIWRAWAVWMHNVIVKYFLAFSLLIIIGVNLADTSVDSEQSLIVAGRSLSFDWVFTALSLSMNVALTSLIAYQTWRYSRSMNVTSALGLRNTHVGRILFLLVESGAIFAIFQVLNLIFKGLDMKALNLSPLQFASLNVSVVFAYVAALNPLAIFILVETNNTYDQGSSAEQNTSHELTTFLES</sequence>
<feature type="transmembrane region" description="Helical" evidence="1">
    <location>
        <begin position="184"/>
        <end position="203"/>
    </location>
</feature>
<dbReference type="OrthoDB" id="2744793at2759"/>
<feature type="transmembrane region" description="Helical" evidence="1">
    <location>
        <begin position="228"/>
        <end position="249"/>
    </location>
</feature>
<organism evidence="2 3">
    <name type="scientific">Rhodocollybia butyracea</name>
    <dbReference type="NCBI Taxonomy" id="206335"/>
    <lineage>
        <taxon>Eukaryota</taxon>
        <taxon>Fungi</taxon>
        <taxon>Dikarya</taxon>
        <taxon>Basidiomycota</taxon>
        <taxon>Agaricomycotina</taxon>
        <taxon>Agaricomycetes</taxon>
        <taxon>Agaricomycetidae</taxon>
        <taxon>Agaricales</taxon>
        <taxon>Marasmiineae</taxon>
        <taxon>Omphalotaceae</taxon>
        <taxon>Rhodocollybia</taxon>
    </lineage>
</organism>
<accession>A0A9P5U8T1</accession>
<dbReference type="Proteomes" id="UP000772434">
    <property type="component" value="Unassembled WGS sequence"/>
</dbReference>
<proteinExistence type="predicted"/>
<feature type="transmembrane region" description="Helical" evidence="1">
    <location>
        <begin position="23"/>
        <end position="43"/>
    </location>
</feature>
<protein>
    <submittedName>
        <fullName evidence="2">Uncharacterized protein</fullName>
    </submittedName>
</protein>
<keyword evidence="1" id="KW-0812">Transmembrane</keyword>
<feature type="transmembrane region" description="Helical" evidence="1">
    <location>
        <begin position="55"/>
        <end position="74"/>
    </location>
</feature>
<feature type="transmembrane region" description="Helical" evidence="1">
    <location>
        <begin position="116"/>
        <end position="137"/>
    </location>
</feature>
<keyword evidence="1" id="KW-1133">Transmembrane helix</keyword>
<name>A0A9P5U8T1_9AGAR</name>
<comment type="caution">
    <text evidence="2">The sequence shown here is derived from an EMBL/GenBank/DDBJ whole genome shotgun (WGS) entry which is preliminary data.</text>
</comment>